<gene>
    <name evidence="4" type="primary">20205398</name>
    <name evidence="3" type="ORF">HELRODRAFT_175456</name>
</gene>
<name>T1F999_HELRO</name>
<evidence type="ECO:0000256" key="2">
    <source>
        <dbReference type="SAM" id="SignalP"/>
    </source>
</evidence>
<evidence type="ECO:0000313" key="5">
    <source>
        <dbReference type="Proteomes" id="UP000015101"/>
    </source>
</evidence>
<evidence type="ECO:0000313" key="3">
    <source>
        <dbReference type="EMBL" id="ESO00953.1"/>
    </source>
</evidence>
<feature type="chain" id="PRO_5010980361" evidence="2">
    <location>
        <begin position="24"/>
        <end position="420"/>
    </location>
</feature>
<dbReference type="Proteomes" id="UP000015101">
    <property type="component" value="Unassembled WGS sequence"/>
</dbReference>
<accession>T1F999</accession>
<organism evidence="4 5">
    <name type="scientific">Helobdella robusta</name>
    <name type="common">Californian leech</name>
    <dbReference type="NCBI Taxonomy" id="6412"/>
    <lineage>
        <taxon>Eukaryota</taxon>
        <taxon>Metazoa</taxon>
        <taxon>Spiralia</taxon>
        <taxon>Lophotrochozoa</taxon>
        <taxon>Annelida</taxon>
        <taxon>Clitellata</taxon>
        <taxon>Hirudinea</taxon>
        <taxon>Rhynchobdellida</taxon>
        <taxon>Glossiphoniidae</taxon>
        <taxon>Helobdella</taxon>
    </lineage>
</organism>
<proteinExistence type="predicted"/>
<evidence type="ECO:0000313" key="4">
    <source>
        <dbReference type="EnsemblMetazoa" id="HelroP175456"/>
    </source>
</evidence>
<dbReference type="EnsemblMetazoa" id="HelroT175456">
    <property type="protein sequence ID" value="HelroP175456"/>
    <property type="gene ID" value="HelroG175456"/>
</dbReference>
<dbReference type="InParanoid" id="T1F999"/>
<dbReference type="GeneID" id="20205398"/>
<evidence type="ECO:0000256" key="1">
    <source>
        <dbReference type="SAM" id="MobiDB-lite"/>
    </source>
</evidence>
<reference evidence="5" key="1">
    <citation type="submission" date="2012-12" db="EMBL/GenBank/DDBJ databases">
        <authorList>
            <person name="Hellsten U."/>
            <person name="Grimwood J."/>
            <person name="Chapman J.A."/>
            <person name="Shapiro H."/>
            <person name="Aerts A."/>
            <person name="Otillar R.P."/>
            <person name="Terry A.Y."/>
            <person name="Boore J.L."/>
            <person name="Simakov O."/>
            <person name="Marletaz F."/>
            <person name="Cho S.-J."/>
            <person name="Edsinger-Gonzales E."/>
            <person name="Havlak P."/>
            <person name="Kuo D.-H."/>
            <person name="Larsson T."/>
            <person name="Lv J."/>
            <person name="Arendt D."/>
            <person name="Savage R."/>
            <person name="Osoegawa K."/>
            <person name="de Jong P."/>
            <person name="Lindberg D.R."/>
            <person name="Seaver E.C."/>
            <person name="Weisblat D.A."/>
            <person name="Putnam N.H."/>
            <person name="Grigoriev I.V."/>
            <person name="Rokhsar D.S."/>
        </authorList>
    </citation>
    <scope>NUCLEOTIDE SEQUENCE</scope>
</reference>
<dbReference type="EMBL" id="KB096864">
    <property type="protein sequence ID" value="ESO00953.1"/>
    <property type="molecule type" value="Genomic_DNA"/>
</dbReference>
<keyword evidence="2" id="KW-0732">Signal</keyword>
<feature type="compositionally biased region" description="Basic and acidic residues" evidence="1">
    <location>
        <begin position="249"/>
        <end position="261"/>
    </location>
</feature>
<dbReference type="AlphaFoldDB" id="T1F999"/>
<dbReference type="CTD" id="20205398"/>
<dbReference type="HOGENOM" id="CLU_654318_0_0_1"/>
<dbReference type="RefSeq" id="XP_009021124.1">
    <property type="nucleotide sequence ID" value="XM_009022876.1"/>
</dbReference>
<reference evidence="3 5" key="2">
    <citation type="journal article" date="2013" name="Nature">
        <title>Insights into bilaterian evolution from three spiralian genomes.</title>
        <authorList>
            <person name="Simakov O."/>
            <person name="Marletaz F."/>
            <person name="Cho S.J."/>
            <person name="Edsinger-Gonzales E."/>
            <person name="Havlak P."/>
            <person name="Hellsten U."/>
            <person name="Kuo D.H."/>
            <person name="Larsson T."/>
            <person name="Lv J."/>
            <person name="Arendt D."/>
            <person name="Savage R."/>
            <person name="Osoegawa K."/>
            <person name="de Jong P."/>
            <person name="Grimwood J."/>
            <person name="Chapman J.A."/>
            <person name="Shapiro H."/>
            <person name="Aerts A."/>
            <person name="Otillar R.P."/>
            <person name="Terry A.Y."/>
            <person name="Boore J.L."/>
            <person name="Grigoriev I.V."/>
            <person name="Lindberg D.R."/>
            <person name="Seaver E.C."/>
            <person name="Weisblat D.A."/>
            <person name="Putnam N.H."/>
            <person name="Rokhsar D.S."/>
        </authorList>
    </citation>
    <scope>NUCLEOTIDE SEQUENCE</scope>
</reference>
<feature type="region of interest" description="Disordered" evidence="1">
    <location>
        <begin position="241"/>
        <end position="261"/>
    </location>
</feature>
<sequence length="420" mass="47374">MRQTTSMIAFSILLALKIAPMTSLLCQKCNSDDDILCRDAKIVANSSSDEVCRVDVDGGSCVYKTYLDERPATSPTIITTTITAATININKKIIRTCSNRLRPNETDVTRNVTGLLTCRCSSGDFCDAGSEMMEMMAGQDFRGIVGEFKSACNELALSVDDQFYNNNNNNDSEEDGEEIHCNLIVSTEDKIFIEPDLERWQSVKKFILRSDNAPENKEANEGKVGECLILKMDQTLLENESQRLGNLEKTSKPGKESLKSAEEKKVNLTLKGDMPLLNRDVPKKNLNNAIDRDVLERKLDYAMTQLFIYKMKLAKLEGERRRQHEQHLNDATKTMRDFRRCQYLNKKFEIINNRLLKCIRAKTSTAAATSNTITTAAAAAVSSTTTTTTTTKPKTKDYYNNLLLPGMHFENHYLNYENDQ</sequence>
<feature type="signal peptide" evidence="2">
    <location>
        <begin position="1"/>
        <end position="23"/>
    </location>
</feature>
<dbReference type="KEGG" id="hro:HELRODRAFT_175456"/>
<keyword evidence="5" id="KW-1185">Reference proteome</keyword>
<reference evidence="4" key="3">
    <citation type="submission" date="2015-06" db="UniProtKB">
        <authorList>
            <consortium name="EnsemblMetazoa"/>
        </authorList>
    </citation>
    <scope>IDENTIFICATION</scope>
</reference>
<dbReference type="EMBL" id="AMQM01005284">
    <property type="status" value="NOT_ANNOTATED_CDS"/>
    <property type="molecule type" value="Genomic_DNA"/>
</dbReference>
<protein>
    <submittedName>
        <fullName evidence="3 4">Uncharacterized protein</fullName>
    </submittedName>
</protein>